<dbReference type="PANTHER" id="PTHR30203:SF32">
    <property type="entry name" value="CATION EFFLUX SYSTEM PROTEIN CUSC"/>
    <property type="match status" value="1"/>
</dbReference>
<gene>
    <name evidence="3" type="ORF">TM49_03000</name>
</gene>
<keyword evidence="2" id="KW-0472">Membrane</keyword>
<dbReference type="InterPro" id="IPR003423">
    <property type="entry name" value="OMP_efflux"/>
</dbReference>
<name>A0A0D5LL66_MAREN</name>
<dbReference type="Pfam" id="PF02321">
    <property type="entry name" value="OEP"/>
    <property type="match status" value="2"/>
</dbReference>
<evidence type="ECO:0000313" key="4">
    <source>
        <dbReference type="Proteomes" id="UP000032611"/>
    </source>
</evidence>
<feature type="chain" id="PRO_5001435272" evidence="2">
    <location>
        <begin position="23"/>
        <end position="465"/>
    </location>
</feature>
<dbReference type="EMBL" id="CP010803">
    <property type="protein sequence ID" value="AJY44886.1"/>
    <property type="molecule type" value="Genomic_DNA"/>
</dbReference>
<organism evidence="3 4">
    <name type="scientific">Martelella endophytica</name>
    <dbReference type="NCBI Taxonomy" id="1486262"/>
    <lineage>
        <taxon>Bacteria</taxon>
        <taxon>Pseudomonadati</taxon>
        <taxon>Pseudomonadota</taxon>
        <taxon>Alphaproteobacteria</taxon>
        <taxon>Hyphomicrobiales</taxon>
        <taxon>Aurantimonadaceae</taxon>
        <taxon>Martelella</taxon>
    </lineage>
</organism>
<keyword evidence="2" id="KW-0732">Signal</keyword>
<keyword evidence="2" id="KW-0449">Lipoprotein</keyword>
<dbReference type="KEGG" id="mey:TM49_03000"/>
<dbReference type="PANTHER" id="PTHR30203">
    <property type="entry name" value="OUTER MEMBRANE CATION EFFLUX PROTEIN"/>
    <property type="match status" value="1"/>
</dbReference>
<keyword evidence="2" id="KW-1134">Transmembrane beta strand</keyword>
<proteinExistence type="inferred from homology"/>
<dbReference type="InterPro" id="IPR010131">
    <property type="entry name" value="MdtP/NodT-like"/>
</dbReference>
<accession>A0A0D5LL66</accession>
<keyword evidence="2" id="KW-0564">Palmitate</keyword>
<protein>
    <submittedName>
        <fullName evidence="3">Nodulation protein NodT</fullName>
    </submittedName>
</protein>
<dbReference type="OrthoDB" id="7181739at2"/>
<keyword evidence="4" id="KW-1185">Reference proteome</keyword>
<dbReference type="Gene3D" id="1.20.1600.10">
    <property type="entry name" value="Outer membrane efflux proteins (OEP)"/>
    <property type="match status" value="1"/>
</dbReference>
<dbReference type="RefSeq" id="WP_045679477.1">
    <property type="nucleotide sequence ID" value="NZ_CP010803.1"/>
</dbReference>
<reference evidence="3 4" key="1">
    <citation type="journal article" date="2015" name="Genome Announc.">
        <title>Complete genome sequence of Martelella endophytica YC6887, which has antifungal activity associated with a halophyte.</title>
        <authorList>
            <person name="Khan A."/>
            <person name="Khan H."/>
            <person name="Chung E.J."/>
            <person name="Hossain M.T."/>
            <person name="Chung Y.R."/>
        </authorList>
    </citation>
    <scope>NUCLEOTIDE SEQUENCE [LARGE SCALE GENOMIC DNA]</scope>
    <source>
        <strain evidence="3">YC6887</strain>
    </source>
</reference>
<evidence type="ECO:0000256" key="2">
    <source>
        <dbReference type="RuleBase" id="RU362097"/>
    </source>
</evidence>
<dbReference type="Gene3D" id="2.20.200.10">
    <property type="entry name" value="Outer membrane efflux proteins (OEP)"/>
    <property type="match status" value="1"/>
</dbReference>
<dbReference type="GO" id="GO:0015562">
    <property type="term" value="F:efflux transmembrane transporter activity"/>
    <property type="evidence" value="ECO:0007669"/>
    <property type="project" value="InterPro"/>
</dbReference>
<dbReference type="Proteomes" id="UP000032611">
    <property type="component" value="Chromosome"/>
</dbReference>
<comment type="similarity">
    <text evidence="1 2">Belongs to the outer membrane factor (OMF) (TC 1.B.17) family.</text>
</comment>
<keyword evidence="2" id="KW-0812">Transmembrane</keyword>
<dbReference type="PROSITE" id="PS51257">
    <property type="entry name" value="PROKAR_LIPOPROTEIN"/>
    <property type="match status" value="1"/>
</dbReference>
<dbReference type="AlphaFoldDB" id="A0A0D5LL66"/>
<evidence type="ECO:0000313" key="3">
    <source>
        <dbReference type="EMBL" id="AJY44886.1"/>
    </source>
</evidence>
<dbReference type="STRING" id="1486262.TM49_03000"/>
<comment type="subcellular location">
    <subcellularLocation>
        <location evidence="2">Cell membrane</location>
        <topology evidence="2">Lipid-anchor</topology>
    </subcellularLocation>
</comment>
<sequence length="465" mass="48934">MLLRRVTPVPLLMLLLSGCVVGPDYQAPEMALPDKFSEGGTKSVGDVTEVSWWKSFNDSQLNGYVDQGLAQNLSVLQALETIAQAEANVVTSTAGAFPQVDLTGSDTGAGAGGDRSSANARKTSNTAAASIPVSWFLDLFGLYRRSGEAAMAQLDAAYASADVARLTLISSLTNAYIQARLYQERLAIAKSNLQSRRETLRLTQFQLDAGAASRLDVVQSEGLVNAQLSSIPTLEASYRQSVYSLSTLMGLPAATLIDQMNKVKPIPVYHASLASGIPADLIRNRPDIREAERNLAAATAAIGVAEAQLYPSITLSGTLRASVASTSSSNVGTTSWSFGPAINLPIFDGGALRANVSSSESQARQAYLVWKQTVLNAVQEVENALAVATRDGRTVAALRATVNSYRDALDLSTSSYKDGATSLLDVLDAQRAVSDAEAQLADAQAQTASDFVALNVAIGGGYSAQ</sequence>
<dbReference type="PATRIC" id="fig|1486262.3.peg.613"/>
<dbReference type="GO" id="GO:0005886">
    <property type="term" value="C:plasma membrane"/>
    <property type="evidence" value="ECO:0007669"/>
    <property type="project" value="UniProtKB-SubCell"/>
</dbReference>
<feature type="signal peptide" evidence="2">
    <location>
        <begin position="1"/>
        <end position="22"/>
    </location>
</feature>
<dbReference type="HOGENOM" id="CLU_012817_13_0_5"/>
<dbReference type="SUPFAM" id="SSF56954">
    <property type="entry name" value="Outer membrane efflux proteins (OEP)"/>
    <property type="match status" value="1"/>
</dbReference>
<evidence type="ECO:0000256" key="1">
    <source>
        <dbReference type="ARBA" id="ARBA00007613"/>
    </source>
</evidence>
<dbReference type="NCBIfam" id="TIGR01845">
    <property type="entry name" value="outer_NodT"/>
    <property type="match status" value="1"/>
</dbReference>